<dbReference type="SUPFAM" id="SSF50324">
    <property type="entry name" value="Inorganic pyrophosphatase"/>
    <property type="match status" value="1"/>
</dbReference>
<dbReference type="InterPro" id="IPR036649">
    <property type="entry name" value="Pyrophosphatase_sf"/>
</dbReference>
<keyword evidence="7" id="KW-0460">Magnesium</keyword>
<accession>A0A8J5Y205</accession>
<sequence>MDEALGLIADAVKSARALKLDSTLSVTLQRAVGDNQLTFAVQVPPGGATEPVAPTLGRRSSVQFGQAHVVGVEPSEARARAMAGSPGLGGRSNTELDALAIGGQMVGDRRVSGLSESGAADEVNRLIAEIERLKRKALSRGVNLTSHHEDVPAEDVTRLRAVFALADTTGAGYINVNELQALHQHLGEPLTDDEAQDAFRRIDVNQSGDISFDDFLAWFTLAHSRSGILSKKGQAYNRRFKKLMARIEGAFDLKNLSVSSTGQEGTLEYRVNFHYNDNGVLKRISPWHDIPLYAQDGNLHFICEVPKWSRKKFEIATGEEFNPIKQDTKNGKLREYNHGDMLFNYGAFPQTWEDPKHKTDVGEKELHKGDNDPIDGVEVGTLQLRSGSVTKVKVLGVLAMIDDHETDWKVFCISVEDPYAPRINSIDDLDRIFPNMVPTVREWFRIYKTADGKPENKFGFGERALDREFALNTIDQTHQFWKSLTLSGQKTV</sequence>
<evidence type="ECO:0000313" key="9">
    <source>
        <dbReference type="EMBL" id="KAG8469930.1"/>
    </source>
</evidence>
<dbReference type="CDD" id="cd00051">
    <property type="entry name" value="EFh"/>
    <property type="match status" value="1"/>
</dbReference>
<dbReference type="Pfam" id="PF00719">
    <property type="entry name" value="Pyrophosphatase"/>
    <property type="match status" value="1"/>
</dbReference>
<dbReference type="Pfam" id="PF13499">
    <property type="entry name" value="EF-hand_7"/>
    <property type="match status" value="1"/>
</dbReference>
<comment type="caution">
    <text evidence="9">The sequence shown here is derived from an EMBL/GenBank/DDBJ whole genome shotgun (WGS) entry which is preliminary data.</text>
</comment>
<dbReference type="EC" id="3.6.1.1" evidence="3"/>
<dbReference type="InterPro" id="IPR002048">
    <property type="entry name" value="EF_hand_dom"/>
</dbReference>
<keyword evidence="10" id="KW-1185">Reference proteome</keyword>
<dbReference type="OMA" id="PSYRVKY"/>
<evidence type="ECO:0000256" key="1">
    <source>
        <dbReference type="ARBA" id="ARBA00001946"/>
    </source>
</evidence>
<dbReference type="GO" id="GO:0005737">
    <property type="term" value="C:cytoplasm"/>
    <property type="evidence" value="ECO:0007669"/>
    <property type="project" value="InterPro"/>
</dbReference>
<dbReference type="EMBL" id="JAGTXO010000002">
    <property type="protein sequence ID" value="KAG8469930.1"/>
    <property type="molecule type" value="Genomic_DNA"/>
</dbReference>
<evidence type="ECO:0000256" key="7">
    <source>
        <dbReference type="ARBA" id="ARBA00022842"/>
    </source>
</evidence>
<evidence type="ECO:0000256" key="3">
    <source>
        <dbReference type="ARBA" id="ARBA00012146"/>
    </source>
</evidence>
<dbReference type="InterPro" id="IPR008162">
    <property type="entry name" value="Pyrophosphatase"/>
</dbReference>
<dbReference type="Gene3D" id="3.90.80.10">
    <property type="entry name" value="Inorganic pyrophosphatase"/>
    <property type="match status" value="1"/>
</dbReference>
<keyword evidence="5" id="KW-0378">Hydrolase</keyword>
<evidence type="ECO:0000256" key="5">
    <source>
        <dbReference type="ARBA" id="ARBA00022801"/>
    </source>
</evidence>
<dbReference type="AlphaFoldDB" id="A0A8J5Y205"/>
<dbReference type="CDD" id="cd00412">
    <property type="entry name" value="pyrophosphatase"/>
    <property type="match status" value="1"/>
</dbReference>
<reference evidence="9" key="1">
    <citation type="submission" date="2021-05" db="EMBL/GenBank/DDBJ databases">
        <title>The genome of the haptophyte Pavlova lutheri (Diacronema luteri, Pavlovales) - a model for lipid biosynthesis in eukaryotic algae.</title>
        <authorList>
            <person name="Hulatt C.J."/>
            <person name="Posewitz M.C."/>
        </authorList>
    </citation>
    <scope>NUCLEOTIDE SEQUENCE</scope>
    <source>
        <strain evidence="9">NIVA-4/92</strain>
    </source>
</reference>
<dbReference type="Proteomes" id="UP000751190">
    <property type="component" value="Unassembled WGS sequence"/>
</dbReference>
<comment type="similarity">
    <text evidence="2">Belongs to the PPase family.</text>
</comment>
<evidence type="ECO:0000256" key="6">
    <source>
        <dbReference type="ARBA" id="ARBA00022837"/>
    </source>
</evidence>
<dbReference type="InterPro" id="IPR011992">
    <property type="entry name" value="EF-hand-dom_pair"/>
</dbReference>
<evidence type="ECO:0000259" key="8">
    <source>
        <dbReference type="PROSITE" id="PS50222"/>
    </source>
</evidence>
<name>A0A8J5Y205_DIALT</name>
<gene>
    <name evidence="9" type="ORF">KFE25_006385</name>
</gene>
<evidence type="ECO:0000256" key="4">
    <source>
        <dbReference type="ARBA" id="ARBA00022723"/>
    </source>
</evidence>
<evidence type="ECO:0000256" key="2">
    <source>
        <dbReference type="ARBA" id="ARBA00006220"/>
    </source>
</evidence>
<dbReference type="PROSITE" id="PS50222">
    <property type="entry name" value="EF_HAND_2"/>
    <property type="match status" value="2"/>
</dbReference>
<dbReference type="SMART" id="SM00054">
    <property type="entry name" value="EFh"/>
    <property type="match status" value="2"/>
</dbReference>
<dbReference type="GO" id="GO:0000287">
    <property type="term" value="F:magnesium ion binding"/>
    <property type="evidence" value="ECO:0007669"/>
    <property type="project" value="InterPro"/>
</dbReference>
<protein>
    <recommendedName>
        <fullName evidence="3">inorganic diphosphatase</fullName>
        <ecNumber evidence="3">3.6.1.1</ecNumber>
    </recommendedName>
</protein>
<dbReference type="GO" id="GO:0006796">
    <property type="term" value="P:phosphate-containing compound metabolic process"/>
    <property type="evidence" value="ECO:0007669"/>
    <property type="project" value="InterPro"/>
</dbReference>
<dbReference type="PROSITE" id="PS00018">
    <property type="entry name" value="EF_HAND_1"/>
    <property type="match status" value="1"/>
</dbReference>
<evidence type="ECO:0000313" key="10">
    <source>
        <dbReference type="Proteomes" id="UP000751190"/>
    </source>
</evidence>
<keyword evidence="4" id="KW-0479">Metal-binding</keyword>
<comment type="cofactor">
    <cofactor evidence="1">
        <name>Mg(2+)</name>
        <dbReference type="ChEBI" id="CHEBI:18420"/>
    </cofactor>
</comment>
<dbReference type="PANTHER" id="PTHR10286">
    <property type="entry name" value="INORGANIC PYROPHOSPHATASE"/>
    <property type="match status" value="1"/>
</dbReference>
<dbReference type="GO" id="GO:0004427">
    <property type="term" value="F:inorganic diphosphate phosphatase activity"/>
    <property type="evidence" value="ECO:0007669"/>
    <property type="project" value="UniProtKB-EC"/>
</dbReference>
<feature type="domain" description="EF-hand" evidence="8">
    <location>
        <begin position="154"/>
        <end position="189"/>
    </location>
</feature>
<feature type="domain" description="EF-hand" evidence="8">
    <location>
        <begin position="190"/>
        <end position="225"/>
    </location>
</feature>
<dbReference type="Gene3D" id="1.10.238.10">
    <property type="entry name" value="EF-hand"/>
    <property type="match status" value="1"/>
</dbReference>
<dbReference type="OrthoDB" id="1608002at2759"/>
<dbReference type="InterPro" id="IPR018247">
    <property type="entry name" value="EF_Hand_1_Ca_BS"/>
</dbReference>
<dbReference type="SUPFAM" id="SSF47473">
    <property type="entry name" value="EF-hand"/>
    <property type="match status" value="1"/>
</dbReference>
<dbReference type="GO" id="GO:0005509">
    <property type="term" value="F:calcium ion binding"/>
    <property type="evidence" value="ECO:0007669"/>
    <property type="project" value="InterPro"/>
</dbReference>
<proteinExistence type="inferred from homology"/>
<dbReference type="PROSITE" id="PS00387">
    <property type="entry name" value="PPASE"/>
    <property type="match status" value="1"/>
</dbReference>
<organism evidence="9 10">
    <name type="scientific">Diacronema lutheri</name>
    <name type="common">Unicellular marine alga</name>
    <name type="synonym">Monochrysis lutheri</name>
    <dbReference type="NCBI Taxonomy" id="2081491"/>
    <lineage>
        <taxon>Eukaryota</taxon>
        <taxon>Haptista</taxon>
        <taxon>Haptophyta</taxon>
        <taxon>Pavlovophyceae</taxon>
        <taxon>Pavlovales</taxon>
        <taxon>Pavlovaceae</taxon>
        <taxon>Diacronema</taxon>
    </lineage>
</organism>
<keyword evidence="6" id="KW-0106">Calcium</keyword>